<comment type="cofactor">
    <cofactor evidence="1 7 8">
        <name>pyridoxal 5'-phosphate</name>
        <dbReference type="ChEBI" id="CHEBI:597326"/>
    </cofactor>
</comment>
<protein>
    <submittedName>
        <fullName evidence="9">Pyridoxal-dependent decarboxylase conserved domain-containing protein</fullName>
    </submittedName>
</protein>
<dbReference type="AlphaFoldDB" id="A0AAD4NH24"/>
<reference evidence="9" key="1">
    <citation type="submission" date="2022-01" db="EMBL/GenBank/DDBJ databases">
        <title>Genome Sequence Resource for Two Populations of Ditylenchus destructor, the Migratory Endoparasitic Phytonematode.</title>
        <authorList>
            <person name="Zhang H."/>
            <person name="Lin R."/>
            <person name="Xie B."/>
        </authorList>
    </citation>
    <scope>NUCLEOTIDE SEQUENCE</scope>
    <source>
        <strain evidence="9">BazhouSP</strain>
    </source>
</reference>
<accession>A0AAD4NH24</accession>
<comment type="similarity">
    <text evidence="2 8">Belongs to the group II decarboxylase family.</text>
</comment>
<gene>
    <name evidence="9" type="ORF">DdX_01525</name>
</gene>
<dbReference type="EMBL" id="JAKKPZ010000001">
    <property type="protein sequence ID" value="KAI1729293.1"/>
    <property type="molecule type" value="Genomic_DNA"/>
</dbReference>
<evidence type="ECO:0000256" key="6">
    <source>
        <dbReference type="ARBA" id="ARBA00023239"/>
    </source>
</evidence>
<dbReference type="Gene3D" id="3.40.640.10">
    <property type="entry name" value="Type I PLP-dependent aspartate aminotransferase-like (Major domain)"/>
    <property type="match status" value="1"/>
</dbReference>
<comment type="subunit">
    <text evidence="3">Homodimer.</text>
</comment>
<evidence type="ECO:0000256" key="7">
    <source>
        <dbReference type="PIRSR" id="PIRSR602129-50"/>
    </source>
</evidence>
<keyword evidence="6 8" id="KW-0456">Lyase</keyword>
<dbReference type="GO" id="GO:0005737">
    <property type="term" value="C:cytoplasm"/>
    <property type="evidence" value="ECO:0007669"/>
    <property type="project" value="TreeGrafter"/>
</dbReference>
<keyword evidence="5 7" id="KW-0663">Pyridoxal phosphate</keyword>
<dbReference type="Pfam" id="PF00282">
    <property type="entry name" value="Pyridoxal_deC"/>
    <property type="match status" value="1"/>
</dbReference>
<dbReference type="GO" id="GO:0004351">
    <property type="term" value="F:glutamate decarboxylase activity"/>
    <property type="evidence" value="ECO:0007669"/>
    <property type="project" value="TreeGrafter"/>
</dbReference>
<dbReference type="SUPFAM" id="SSF53383">
    <property type="entry name" value="PLP-dependent transferases"/>
    <property type="match status" value="1"/>
</dbReference>
<feature type="modified residue" description="N6-(pyridoxal phosphate)lysine" evidence="7">
    <location>
        <position position="339"/>
    </location>
</feature>
<dbReference type="PANTHER" id="PTHR45677">
    <property type="entry name" value="GLUTAMATE DECARBOXYLASE-RELATED"/>
    <property type="match status" value="1"/>
</dbReference>
<evidence type="ECO:0000256" key="8">
    <source>
        <dbReference type="RuleBase" id="RU000382"/>
    </source>
</evidence>
<dbReference type="CDD" id="cd06450">
    <property type="entry name" value="DOPA_deC_like"/>
    <property type="match status" value="1"/>
</dbReference>
<dbReference type="Proteomes" id="UP001201812">
    <property type="component" value="Unassembled WGS sequence"/>
</dbReference>
<dbReference type="PANTHER" id="PTHR45677:SF10">
    <property type="entry name" value="GLUTAMATE DECARBOXYLASE"/>
    <property type="match status" value="1"/>
</dbReference>
<evidence type="ECO:0000313" key="9">
    <source>
        <dbReference type="EMBL" id="KAI1729293.1"/>
    </source>
</evidence>
<dbReference type="FunFam" id="3.40.640.10:FF:000016">
    <property type="entry name" value="Glutamate decarboxylase like 1"/>
    <property type="match status" value="1"/>
</dbReference>
<sequence>MGSLEKQELSDKVKVAPGPTIIDPEKVLERIDGLFASDLLPQNPAHFEETKLFLQQVVEILISYIKEEYDPNSKILEFHHPLEMAQIIDLSIPDKPMELTKLLQCCRDVLKLGVRTGHPRFFNQISCGLDLVSMAGEWLTATCNTNMFTYEIAPVFILMEKEIIQRMIELIGWPAGEGDAIFSPGGAIANLYAMNAARHHHFPRAKPLGMTSVPTLCAFTSEDCHYSIKGAAAVLGIGTDNCFSIPTDYDGRMIPEALEQKILKCKSEGLYPFFVCATAGTTVYGSWDPLPQIADVCARHKVWMHVDAAWGGGLLLSPEHRHKLAGIERAQSVTWNPHKLMGALLQCSAIFIRYEGLLFQTNQQSADYLFQQDKPYDCNYDTGDKAMQCGRHNDIFKLWLMWRSKGMEGYRRQINRLMQLASYFTQKIQNTEGYEMVINQPQFLNVCFWYVPQSLRDLDPKEKAARLEKIAPKIKQKMMERGTTMVGYQPDLDKKRPNFFRMIISNQAITEADLDFLVDEIIRIGKDL</sequence>
<dbReference type="InterPro" id="IPR002129">
    <property type="entry name" value="PyrdxlP-dep_de-COase"/>
</dbReference>
<dbReference type="InterPro" id="IPR021115">
    <property type="entry name" value="Pyridoxal-P_BS"/>
</dbReference>
<keyword evidence="10" id="KW-1185">Reference proteome</keyword>
<evidence type="ECO:0000256" key="1">
    <source>
        <dbReference type="ARBA" id="ARBA00001933"/>
    </source>
</evidence>
<dbReference type="Gene3D" id="3.90.1150.170">
    <property type="match status" value="1"/>
</dbReference>
<organism evidence="9 10">
    <name type="scientific">Ditylenchus destructor</name>
    <dbReference type="NCBI Taxonomy" id="166010"/>
    <lineage>
        <taxon>Eukaryota</taxon>
        <taxon>Metazoa</taxon>
        <taxon>Ecdysozoa</taxon>
        <taxon>Nematoda</taxon>
        <taxon>Chromadorea</taxon>
        <taxon>Rhabditida</taxon>
        <taxon>Tylenchina</taxon>
        <taxon>Tylenchomorpha</taxon>
        <taxon>Sphaerularioidea</taxon>
        <taxon>Anguinidae</taxon>
        <taxon>Anguininae</taxon>
        <taxon>Ditylenchus</taxon>
    </lineage>
</organism>
<dbReference type="GO" id="GO:0030170">
    <property type="term" value="F:pyridoxal phosphate binding"/>
    <property type="evidence" value="ECO:0007669"/>
    <property type="project" value="InterPro"/>
</dbReference>
<evidence type="ECO:0000256" key="5">
    <source>
        <dbReference type="ARBA" id="ARBA00022898"/>
    </source>
</evidence>
<name>A0AAD4NH24_9BILA</name>
<dbReference type="InterPro" id="IPR015424">
    <property type="entry name" value="PyrdxlP-dep_Trfase"/>
</dbReference>
<proteinExistence type="inferred from homology"/>
<dbReference type="GO" id="GO:0009449">
    <property type="term" value="P:gamma-aminobutyric acid biosynthetic process"/>
    <property type="evidence" value="ECO:0007669"/>
    <property type="project" value="TreeGrafter"/>
</dbReference>
<dbReference type="InterPro" id="IPR015421">
    <property type="entry name" value="PyrdxlP-dep_Trfase_major"/>
</dbReference>
<dbReference type="PROSITE" id="PS00392">
    <property type="entry name" value="DDC_GAD_HDC_YDC"/>
    <property type="match status" value="1"/>
</dbReference>
<evidence type="ECO:0000256" key="2">
    <source>
        <dbReference type="ARBA" id="ARBA00009533"/>
    </source>
</evidence>
<evidence type="ECO:0000313" key="10">
    <source>
        <dbReference type="Proteomes" id="UP001201812"/>
    </source>
</evidence>
<comment type="caution">
    <text evidence="9">The sequence shown here is derived from an EMBL/GenBank/DDBJ whole genome shotgun (WGS) entry which is preliminary data.</text>
</comment>
<evidence type="ECO:0000256" key="4">
    <source>
        <dbReference type="ARBA" id="ARBA00022793"/>
    </source>
</evidence>
<evidence type="ECO:0000256" key="3">
    <source>
        <dbReference type="ARBA" id="ARBA00011738"/>
    </source>
</evidence>
<keyword evidence="4" id="KW-0210">Decarboxylase</keyword>